<reference evidence="2 3" key="2">
    <citation type="submission" date="2018-09" db="EMBL/GenBank/DDBJ databases">
        <title>Genome of Sphaerochaeta halotolerans strain 4-11.</title>
        <authorList>
            <person name="Nazina T.N."/>
            <person name="Sokolova D.S."/>
        </authorList>
    </citation>
    <scope>NUCLEOTIDE SEQUENCE [LARGE SCALE GENOMIC DNA]</scope>
    <source>
        <strain evidence="2 3">4-11</strain>
    </source>
</reference>
<keyword evidence="2" id="KW-0808">Transferase</keyword>
<dbReference type="RefSeq" id="WP_117329086.1">
    <property type="nucleotide sequence ID" value="NZ_QUWK01000001.1"/>
</dbReference>
<name>A0A372MKE5_9SPIR</name>
<evidence type="ECO:0000313" key="2">
    <source>
        <dbReference type="EMBL" id="RFU96267.1"/>
    </source>
</evidence>
<sequence length="108" mass="12400">MKSTRQGRVFVRNIPAGIIAQTDEGYQFTYDPRYLQAPGSVPISLTMPLQEAPYQSTTFFPFFDGLIPEGWLLEQACRNWKLDRRDRMGLLLHVCRDCVGFVSVEEVL</sequence>
<dbReference type="NCBIfam" id="TIGR03071">
    <property type="entry name" value="couple_hipA"/>
    <property type="match status" value="1"/>
</dbReference>
<accession>A0A372MKE5</accession>
<keyword evidence="2" id="KW-0418">Kinase</keyword>
<comment type="caution">
    <text evidence="2">The sequence shown here is derived from an EMBL/GenBank/DDBJ whole genome shotgun (WGS) entry which is preliminary data.</text>
</comment>
<organism evidence="2 3">
    <name type="scientific">Sphaerochaeta halotolerans</name>
    <dbReference type="NCBI Taxonomy" id="2293840"/>
    <lineage>
        <taxon>Bacteria</taxon>
        <taxon>Pseudomonadati</taxon>
        <taxon>Spirochaetota</taxon>
        <taxon>Spirochaetia</taxon>
        <taxon>Spirochaetales</taxon>
        <taxon>Sphaerochaetaceae</taxon>
        <taxon>Sphaerochaeta</taxon>
    </lineage>
</organism>
<dbReference type="AlphaFoldDB" id="A0A372MKE5"/>
<protein>
    <submittedName>
        <fullName evidence="2">Phosphatidylinositol kinase</fullName>
    </submittedName>
</protein>
<dbReference type="Pfam" id="PF13657">
    <property type="entry name" value="Couple_hipA"/>
    <property type="match status" value="1"/>
</dbReference>
<proteinExistence type="predicted"/>
<dbReference type="EMBL" id="QUWK01000001">
    <property type="protein sequence ID" value="RFU96267.1"/>
    <property type="molecule type" value="Genomic_DNA"/>
</dbReference>
<reference evidence="3" key="1">
    <citation type="submission" date="2018-08" db="EMBL/GenBank/DDBJ databases">
        <authorList>
            <person name="Grouzdev D.S."/>
            <person name="Krutkina M.S."/>
        </authorList>
    </citation>
    <scope>NUCLEOTIDE SEQUENCE [LARGE SCALE GENOMIC DNA]</scope>
    <source>
        <strain evidence="3">4-11</strain>
    </source>
</reference>
<dbReference type="Proteomes" id="UP000264002">
    <property type="component" value="Unassembled WGS sequence"/>
</dbReference>
<dbReference type="GO" id="GO:0016301">
    <property type="term" value="F:kinase activity"/>
    <property type="evidence" value="ECO:0007669"/>
    <property type="project" value="UniProtKB-KW"/>
</dbReference>
<evidence type="ECO:0000313" key="3">
    <source>
        <dbReference type="Proteomes" id="UP000264002"/>
    </source>
</evidence>
<keyword evidence="3" id="KW-1185">Reference proteome</keyword>
<evidence type="ECO:0000259" key="1">
    <source>
        <dbReference type="Pfam" id="PF13657"/>
    </source>
</evidence>
<gene>
    <name evidence="2" type="ORF">DYP60_01490</name>
</gene>
<feature type="domain" description="HipA N-terminal subdomain 1" evidence="1">
    <location>
        <begin position="8"/>
        <end position="104"/>
    </location>
</feature>
<dbReference type="InterPro" id="IPR017508">
    <property type="entry name" value="HipA_N1"/>
</dbReference>